<evidence type="ECO:0000256" key="10">
    <source>
        <dbReference type="ARBA" id="ARBA00023004"/>
    </source>
</evidence>
<keyword evidence="6 12" id="KW-0812">Transmembrane</keyword>
<dbReference type="Proteomes" id="UP000236724">
    <property type="component" value="Unassembled WGS sequence"/>
</dbReference>
<keyword evidence="8" id="KW-0249">Electron transport</keyword>
<name>A0A1H6FFY4_9GAMM</name>
<evidence type="ECO:0000256" key="3">
    <source>
        <dbReference type="ARBA" id="ARBA00022448"/>
    </source>
</evidence>
<comment type="subcellular location">
    <subcellularLocation>
        <location evidence="1">Cell membrane</location>
    </subcellularLocation>
</comment>
<dbReference type="GO" id="GO:0009055">
    <property type="term" value="F:electron transfer activity"/>
    <property type="evidence" value="ECO:0007669"/>
    <property type="project" value="TreeGrafter"/>
</dbReference>
<keyword evidence="3" id="KW-0813">Transport</keyword>
<dbReference type="GO" id="GO:0009061">
    <property type="term" value="P:anaerobic respiration"/>
    <property type="evidence" value="ECO:0007669"/>
    <property type="project" value="TreeGrafter"/>
</dbReference>
<dbReference type="Pfam" id="PF03264">
    <property type="entry name" value="Cytochrom_NNT"/>
    <property type="match status" value="1"/>
</dbReference>
<evidence type="ECO:0000313" key="14">
    <source>
        <dbReference type="EMBL" id="SEH08947.1"/>
    </source>
</evidence>
<organism evidence="14 15">
    <name type="scientific">Candidatus Venteria ishoeyi</name>
    <dbReference type="NCBI Taxonomy" id="1899563"/>
    <lineage>
        <taxon>Bacteria</taxon>
        <taxon>Pseudomonadati</taxon>
        <taxon>Pseudomonadota</taxon>
        <taxon>Gammaproteobacteria</taxon>
        <taxon>Thiotrichales</taxon>
        <taxon>Thiotrichaceae</taxon>
        <taxon>Venteria</taxon>
    </lineage>
</organism>
<keyword evidence="9 12" id="KW-1133">Transmembrane helix</keyword>
<evidence type="ECO:0000256" key="8">
    <source>
        <dbReference type="ARBA" id="ARBA00022982"/>
    </source>
</evidence>
<dbReference type="InterPro" id="IPR051174">
    <property type="entry name" value="Cytochrome_c-type_ET"/>
</dbReference>
<comment type="similarity">
    <text evidence="2">Belongs to the NapC/NirT/NrfH family.</text>
</comment>
<evidence type="ECO:0000313" key="15">
    <source>
        <dbReference type="Proteomes" id="UP000236724"/>
    </source>
</evidence>
<evidence type="ECO:0000256" key="12">
    <source>
        <dbReference type="SAM" id="Phobius"/>
    </source>
</evidence>
<dbReference type="GO" id="GO:0005886">
    <property type="term" value="C:plasma membrane"/>
    <property type="evidence" value="ECO:0007669"/>
    <property type="project" value="UniProtKB-SubCell"/>
</dbReference>
<keyword evidence="10" id="KW-0408">Iron</keyword>
<dbReference type="PANTHER" id="PTHR30333">
    <property type="entry name" value="CYTOCHROME C-TYPE PROTEIN"/>
    <property type="match status" value="1"/>
</dbReference>
<dbReference type="InterPro" id="IPR005126">
    <property type="entry name" value="NapC/NirT_cyt_c_N"/>
</dbReference>
<reference evidence="14 15" key="1">
    <citation type="submission" date="2016-10" db="EMBL/GenBank/DDBJ databases">
        <authorList>
            <person name="de Groot N.N."/>
        </authorList>
    </citation>
    <scope>NUCLEOTIDE SEQUENCE [LARGE SCALE GENOMIC DNA]</scope>
    <source>
        <strain evidence="14">MBHS1</strain>
    </source>
</reference>
<dbReference type="EMBL" id="FMSV02000557">
    <property type="protein sequence ID" value="SEH08947.1"/>
    <property type="molecule type" value="Genomic_DNA"/>
</dbReference>
<gene>
    <name evidence="14" type="primary">torC</name>
    <name evidence="14" type="ORF">MBHS_04840</name>
</gene>
<dbReference type="InterPro" id="IPR038266">
    <property type="entry name" value="NapC/NirT_cytc_sf"/>
</dbReference>
<evidence type="ECO:0000256" key="1">
    <source>
        <dbReference type="ARBA" id="ARBA00004236"/>
    </source>
</evidence>
<keyword evidence="15" id="KW-1185">Reference proteome</keyword>
<feature type="domain" description="NapC/NirT cytochrome c N-terminal" evidence="13">
    <location>
        <begin position="31"/>
        <end position="192"/>
    </location>
</feature>
<feature type="transmembrane region" description="Helical" evidence="12">
    <location>
        <begin position="26"/>
        <end position="50"/>
    </location>
</feature>
<dbReference type="GO" id="GO:0046872">
    <property type="term" value="F:metal ion binding"/>
    <property type="evidence" value="ECO:0007669"/>
    <property type="project" value="UniProtKB-KW"/>
</dbReference>
<keyword evidence="7" id="KW-0479">Metal-binding</keyword>
<protein>
    <submittedName>
        <fullName evidence="14">Cytochrome c-type protein TorC</fullName>
    </submittedName>
</protein>
<keyword evidence="4" id="KW-1003">Cell membrane</keyword>
<evidence type="ECO:0000256" key="9">
    <source>
        <dbReference type="ARBA" id="ARBA00022989"/>
    </source>
</evidence>
<dbReference type="SUPFAM" id="SSF48695">
    <property type="entry name" value="Multiheme cytochromes"/>
    <property type="match status" value="1"/>
</dbReference>
<evidence type="ECO:0000256" key="4">
    <source>
        <dbReference type="ARBA" id="ARBA00022475"/>
    </source>
</evidence>
<proteinExistence type="inferred from homology"/>
<evidence type="ECO:0000256" key="11">
    <source>
        <dbReference type="ARBA" id="ARBA00023136"/>
    </source>
</evidence>
<evidence type="ECO:0000256" key="5">
    <source>
        <dbReference type="ARBA" id="ARBA00022617"/>
    </source>
</evidence>
<accession>A0A1H6FFY4</accession>
<dbReference type="AlphaFoldDB" id="A0A1H6FFY4"/>
<evidence type="ECO:0000256" key="6">
    <source>
        <dbReference type="ARBA" id="ARBA00022692"/>
    </source>
</evidence>
<dbReference type="PANTHER" id="PTHR30333:SF1">
    <property type="entry name" value="CYTOCHROME C-TYPE PROTEIN NAPC"/>
    <property type="match status" value="1"/>
</dbReference>
<sequence>MQLGRKPLKTHKIQGNKRMKLKLPEFITQHVLIASLIGGLFGMGFILALIEFDHYTGTEQFCTTCHSMQLVAEPYYQSAHYMPTSGVRADCGDCHVSEGVFAATWDHFIGGKDLLKQIFGANYDDPVVSALHLPDAAFAARKWFKDSDSATCKRCHVQDAINGMRPATQQIHQQETEGKSCIDCHYNLVHRKIPHEKTFKREAWNQMIEQEFKLSPGTAAKLMKNNQDETQ</sequence>
<evidence type="ECO:0000256" key="2">
    <source>
        <dbReference type="ARBA" id="ARBA00007395"/>
    </source>
</evidence>
<dbReference type="Gene3D" id="1.10.3820.10">
    <property type="entry name" value="Di-heme elbow motif domain"/>
    <property type="match status" value="1"/>
</dbReference>
<keyword evidence="11 12" id="KW-0472">Membrane</keyword>
<evidence type="ECO:0000259" key="13">
    <source>
        <dbReference type="Pfam" id="PF03264"/>
    </source>
</evidence>
<evidence type="ECO:0000256" key="7">
    <source>
        <dbReference type="ARBA" id="ARBA00022723"/>
    </source>
</evidence>
<keyword evidence="5" id="KW-0349">Heme</keyword>
<dbReference type="InterPro" id="IPR036280">
    <property type="entry name" value="Multihaem_cyt_sf"/>
</dbReference>